<comment type="caution">
    <text evidence="2">The sequence shown here is derived from an EMBL/GenBank/DDBJ whole genome shotgun (WGS) entry which is preliminary data.</text>
</comment>
<dbReference type="STRING" id="1810919.A0A3D8QJC7"/>
<dbReference type="InterPro" id="IPR007817">
    <property type="entry name" value="Isocyanide_synthase_DIT1"/>
</dbReference>
<evidence type="ECO:0008006" key="4">
    <source>
        <dbReference type="Google" id="ProtNLM"/>
    </source>
</evidence>
<evidence type="ECO:0000313" key="3">
    <source>
        <dbReference type="Proteomes" id="UP000256690"/>
    </source>
</evidence>
<dbReference type="RefSeq" id="XP_026598911.1">
    <property type="nucleotide sequence ID" value="XM_026752468.1"/>
</dbReference>
<dbReference type="AlphaFoldDB" id="A0A3D8QJC7"/>
<keyword evidence="3" id="KW-1185">Reference proteome</keyword>
<reference evidence="2 3" key="1">
    <citation type="journal article" date="2018" name="IMA Fungus">
        <title>IMA Genome-F 9: Draft genome sequence of Annulohypoxylon stygium, Aspergillus mulundensis, Berkeleyomyces basicola (syn. Thielaviopsis basicola), Ceratocystis smalleyi, two Cercospora beticola strains, Coleophoma cylindrospora, Fusarium fracticaudum, Phialophora cf. hyalina, and Morchella septimelata.</title>
        <authorList>
            <person name="Wingfield B.D."/>
            <person name="Bills G.F."/>
            <person name="Dong Y."/>
            <person name="Huang W."/>
            <person name="Nel W.J."/>
            <person name="Swalarsk-Parry B.S."/>
            <person name="Vaghefi N."/>
            <person name="Wilken P.M."/>
            <person name="An Z."/>
            <person name="de Beer Z.W."/>
            <person name="De Vos L."/>
            <person name="Chen L."/>
            <person name="Duong T.A."/>
            <person name="Gao Y."/>
            <person name="Hammerbacher A."/>
            <person name="Kikkert J.R."/>
            <person name="Li Y."/>
            <person name="Li H."/>
            <person name="Li K."/>
            <person name="Li Q."/>
            <person name="Liu X."/>
            <person name="Ma X."/>
            <person name="Naidoo K."/>
            <person name="Pethybridge S.J."/>
            <person name="Sun J."/>
            <person name="Steenkamp E.T."/>
            <person name="van der Nest M.A."/>
            <person name="van Wyk S."/>
            <person name="Wingfield M.J."/>
            <person name="Xiong C."/>
            <person name="Yue Q."/>
            <person name="Zhang X."/>
        </authorList>
    </citation>
    <scope>NUCLEOTIDE SEQUENCE [LARGE SCALE GENOMIC DNA]</scope>
    <source>
        <strain evidence="2 3">DSM 5745</strain>
    </source>
</reference>
<feature type="transmembrane region" description="Helical" evidence="1">
    <location>
        <begin position="578"/>
        <end position="597"/>
    </location>
</feature>
<evidence type="ECO:0000256" key="1">
    <source>
        <dbReference type="SAM" id="Phobius"/>
    </source>
</evidence>
<dbReference type="Pfam" id="PF05141">
    <property type="entry name" value="DIT1_PvcA"/>
    <property type="match status" value="1"/>
</dbReference>
<dbReference type="PANTHER" id="PTHR37285:SF5">
    <property type="entry name" value="SPORE WALL MATURATION PROTEIN DIT1"/>
    <property type="match status" value="1"/>
</dbReference>
<evidence type="ECO:0000313" key="2">
    <source>
        <dbReference type="EMBL" id="RDW61780.1"/>
    </source>
</evidence>
<dbReference type="Proteomes" id="UP000256690">
    <property type="component" value="Unassembled WGS sequence"/>
</dbReference>
<name>A0A3D8QJC7_9EURO</name>
<keyword evidence="1" id="KW-1133">Transmembrane helix</keyword>
<sequence length="607" mass="66757">MSINHGTSVYHRVAASYQRDSTGTLLVVDGRYATNIQSQWTELYQLFFNTEASEMTELASGKTITTTDITPSSPLTPQHKQPTLHIHELYDPTTPVIRGLVTFPLESESNTDTTFLTWAKTFLLLNTRHLTTSPTSAPTSVQIAVAERITTLFEETLKNTSHHDLWHVTGRQYFQARVHTFIKDNARIEFCLPAFPCKSSNPEKVAGVVPDAAEYLALSHLSGFIERVCEIYHPGATLWIVSDGHVFSDNIGVDDALVDSYGEILANTYMSGLSPTQREKKHIQFTGLEDLFFSSPESTSSFTTDMLSEVSIPQPIETVVTESAQKCRLLLERIGGIDRGHLRGLIDAKHADTLALYQGQSRFMLEDLGAYMDARMLGGKARKRLASKVAEEMIARNHAYSNLVELLFPHHIRLSIHAHTNAGPKFGIRLFPHGSVRAAPSTQSLLALCDSASSSSSSYTSKGSSGPLTNTLYEFQIPTAWHNALVQVDGVQGMLLTRSGIVRDAIKTGHLAGSWVEHHSSQGGYFSIRRVKQEEDTHPVVTDLALQTISETEADLSMLKERTSSGLQLGAYAARRSLLVILGAGVWGRVVAVWGVVRAVMGTAGKY</sequence>
<dbReference type="OrthoDB" id="429813at2759"/>
<proteinExistence type="predicted"/>
<protein>
    <recommendedName>
        <fullName evidence="4">Spore wall maturation protein DIT1</fullName>
    </recommendedName>
</protein>
<keyword evidence="1" id="KW-0812">Transmembrane</keyword>
<accession>A0A3D8QJC7</accession>
<dbReference type="EMBL" id="PVWQ01000016">
    <property type="protein sequence ID" value="RDW61780.1"/>
    <property type="molecule type" value="Genomic_DNA"/>
</dbReference>
<organism evidence="2 3">
    <name type="scientific">Aspergillus mulundensis</name>
    <dbReference type="NCBI Taxonomy" id="1810919"/>
    <lineage>
        <taxon>Eukaryota</taxon>
        <taxon>Fungi</taxon>
        <taxon>Dikarya</taxon>
        <taxon>Ascomycota</taxon>
        <taxon>Pezizomycotina</taxon>
        <taxon>Eurotiomycetes</taxon>
        <taxon>Eurotiomycetidae</taxon>
        <taxon>Eurotiales</taxon>
        <taxon>Aspergillaceae</taxon>
        <taxon>Aspergillus</taxon>
        <taxon>Aspergillus subgen. Nidulantes</taxon>
    </lineage>
</organism>
<dbReference type="GeneID" id="38120822"/>
<keyword evidence="1" id="KW-0472">Membrane</keyword>
<dbReference type="PANTHER" id="PTHR37285">
    <property type="entry name" value="SPORE WALL MATURATION PROTEIN DIT1"/>
    <property type="match status" value="1"/>
</dbReference>
<gene>
    <name evidence="2" type="ORF">DSM5745_10452</name>
</gene>